<dbReference type="PANTHER" id="PTHR32305:SF17">
    <property type="entry name" value="TRNA NUCLEASE WAPA"/>
    <property type="match status" value="1"/>
</dbReference>
<dbReference type="Proteomes" id="UP001317259">
    <property type="component" value="Unassembled WGS sequence"/>
</dbReference>
<feature type="chain" id="PRO_5047292903" evidence="3">
    <location>
        <begin position="36"/>
        <end position="2633"/>
    </location>
</feature>
<comment type="caution">
    <text evidence="5">The sequence shown here is derived from an EMBL/GenBank/DDBJ whole genome shotgun (WGS) entry which is preliminary data.</text>
</comment>
<protein>
    <submittedName>
        <fullName evidence="5">DUF6531 domain-containing protein</fullName>
    </submittedName>
</protein>
<dbReference type="Gene3D" id="2.60.120.200">
    <property type="match status" value="1"/>
</dbReference>
<feature type="region of interest" description="Disordered" evidence="2">
    <location>
        <begin position="2521"/>
        <end position="2543"/>
    </location>
</feature>
<dbReference type="PANTHER" id="PTHR32305">
    <property type="match status" value="1"/>
</dbReference>
<evidence type="ECO:0000256" key="2">
    <source>
        <dbReference type="SAM" id="MobiDB-lite"/>
    </source>
</evidence>
<evidence type="ECO:0000256" key="3">
    <source>
        <dbReference type="SAM" id="SignalP"/>
    </source>
</evidence>
<dbReference type="InterPro" id="IPR030934">
    <property type="entry name" value="Intein_C"/>
</dbReference>
<dbReference type="InterPro" id="IPR036844">
    <property type="entry name" value="Hint_dom_sf"/>
</dbReference>
<feature type="compositionally biased region" description="Basic and acidic residues" evidence="2">
    <location>
        <begin position="2184"/>
        <end position="2200"/>
    </location>
</feature>
<dbReference type="Pfam" id="PF13385">
    <property type="entry name" value="Laminin_G_3"/>
    <property type="match status" value="1"/>
</dbReference>
<feature type="compositionally biased region" description="Low complexity" evidence="2">
    <location>
        <begin position="2241"/>
        <end position="2250"/>
    </location>
</feature>
<feature type="region of interest" description="Disordered" evidence="2">
    <location>
        <begin position="72"/>
        <end position="116"/>
    </location>
</feature>
<dbReference type="InterPro" id="IPR056823">
    <property type="entry name" value="TEN-like_YD-shell"/>
</dbReference>
<dbReference type="InterPro" id="IPR031325">
    <property type="entry name" value="RHS_repeat"/>
</dbReference>
<feature type="region of interest" description="Disordered" evidence="2">
    <location>
        <begin position="2170"/>
        <end position="2259"/>
    </location>
</feature>
<dbReference type="Gene3D" id="2.170.16.10">
    <property type="entry name" value="Hedgehog/Intein (Hint) domain"/>
    <property type="match status" value="1"/>
</dbReference>
<dbReference type="Gene3D" id="2.180.10.10">
    <property type="entry name" value="RHS repeat-associated core"/>
    <property type="match status" value="6"/>
</dbReference>
<evidence type="ECO:0000259" key="4">
    <source>
        <dbReference type="SMART" id="SM00306"/>
    </source>
</evidence>
<gene>
    <name evidence="5" type="ORF">MF672_021100</name>
</gene>
<keyword evidence="6" id="KW-1185">Reference proteome</keyword>
<dbReference type="PROSITE" id="PS50818">
    <property type="entry name" value="INTEIN_C_TER"/>
    <property type="match status" value="1"/>
</dbReference>
<evidence type="ECO:0000313" key="6">
    <source>
        <dbReference type="Proteomes" id="UP001317259"/>
    </source>
</evidence>
<keyword evidence="1" id="KW-0677">Repeat</keyword>
<feature type="region of interest" description="Disordered" evidence="2">
    <location>
        <begin position="1519"/>
        <end position="1538"/>
    </location>
</feature>
<evidence type="ECO:0000256" key="1">
    <source>
        <dbReference type="ARBA" id="ARBA00022737"/>
    </source>
</evidence>
<dbReference type="RefSeq" id="WP_242382703.1">
    <property type="nucleotide sequence ID" value="NZ_JAKRKC020000001.1"/>
</dbReference>
<keyword evidence="3" id="KW-0732">Signal</keyword>
<accession>A0ABT0FVB1</accession>
<dbReference type="SUPFAM" id="SSF51294">
    <property type="entry name" value="Hedgehog/intein (Hint) domain"/>
    <property type="match status" value="1"/>
</dbReference>
<dbReference type="SUPFAM" id="SSF49899">
    <property type="entry name" value="Concanavalin A-like lectins/glucanases"/>
    <property type="match status" value="1"/>
</dbReference>
<dbReference type="Gene3D" id="2.60.40.10">
    <property type="entry name" value="Immunoglobulins"/>
    <property type="match status" value="1"/>
</dbReference>
<dbReference type="CDD" id="cd00081">
    <property type="entry name" value="Hint"/>
    <property type="match status" value="1"/>
</dbReference>
<dbReference type="Pfam" id="PF07591">
    <property type="entry name" value="PT-HINT"/>
    <property type="match status" value="1"/>
</dbReference>
<feature type="region of interest" description="Disordered" evidence="2">
    <location>
        <begin position="164"/>
        <end position="194"/>
    </location>
</feature>
<dbReference type="InterPro" id="IPR045351">
    <property type="entry name" value="DUF6531"/>
</dbReference>
<dbReference type="InterPro" id="IPR006530">
    <property type="entry name" value="YD"/>
</dbReference>
<feature type="compositionally biased region" description="Polar residues" evidence="2">
    <location>
        <begin position="2206"/>
        <end position="2219"/>
    </location>
</feature>
<dbReference type="SMART" id="SM00306">
    <property type="entry name" value="HintN"/>
    <property type="match status" value="1"/>
</dbReference>
<dbReference type="InterPro" id="IPR013320">
    <property type="entry name" value="ConA-like_dom_sf"/>
</dbReference>
<feature type="region of interest" description="Disordered" evidence="2">
    <location>
        <begin position="1371"/>
        <end position="1395"/>
    </location>
</feature>
<feature type="domain" description="Hint" evidence="4">
    <location>
        <begin position="2357"/>
        <end position="2462"/>
    </location>
</feature>
<dbReference type="Pfam" id="PF20148">
    <property type="entry name" value="DUF6531"/>
    <property type="match status" value="1"/>
</dbReference>
<dbReference type="InterPro" id="IPR013783">
    <property type="entry name" value="Ig-like_fold"/>
</dbReference>
<reference evidence="5 6" key="1">
    <citation type="submission" date="2022-04" db="EMBL/GenBank/DDBJ databases">
        <title>Genome draft of Actinomadura sp. ATCC 31491.</title>
        <authorList>
            <person name="Shi X."/>
            <person name="Du Y."/>
        </authorList>
    </citation>
    <scope>NUCLEOTIDE SEQUENCE [LARGE SCALE GENOMIC DNA]</scope>
    <source>
        <strain evidence="5 6">ATCC 31491</strain>
    </source>
</reference>
<feature type="region of interest" description="Disordered" evidence="2">
    <location>
        <begin position="2328"/>
        <end position="2354"/>
    </location>
</feature>
<feature type="signal peptide" evidence="3">
    <location>
        <begin position="1"/>
        <end position="35"/>
    </location>
</feature>
<dbReference type="EMBL" id="JAKRKC020000001">
    <property type="protein sequence ID" value="MCK2216279.1"/>
    <property type="molecule type" value="Genomic_DNA"/>
</dbReference>
<organism evidence="5 6">
    <name type="scientific">Actinomadura luzonensis</name>
    <dbReference type="NCBI Taxonomy" id="2805427"/>
    <lineage>
        <taxon>Bacteria</taxon>
        <taxon>Bacillati</taxon>
        <taxon>Actinomycetota</taxon>
        <taxon>Actinomycetes</taxon>
        <taxon>Streptosporangiales</taxon>
        <taxon>Thermomonosporaceae</taxon>
        <taxon>Actinomadura</taxon>
    </lineage>
</organism>
<dbReference type="InterPro" id="IPR022385">
    <property type="entry name" value="Rhs_assc_core"/>
</dbReference>
<name>A0ABT0FVB1_9ACTN</name>
<dbReference type="NCBIfam" id="TIGR01643">
    <property type="entry name" value="YD_repeat_2x"/>
    <property type="match status" value="7"/>
</dbReference>
<dbReference type="Pfam" id="PF25023">
    <property type="entry name" value="TEN_YD-shell"/>
    <property type="match status" value="2"/>
</dbReference>
<dbReference type="InterPro" id="IPR050708">
    <property type="entry name" value="T6SS_VgrG/RHS"/>
</dbReference>
<evidence type="ECO:0000313" key="5">
    <source>
        <dbReference type="EMBL" id="MCK2216279.1"/>
    </source>
</evidence>
<proteinExistence type="predicted"/>
<dbReference type="InterPro" id="IPR003587">
    <property type="entry name" value="Hint_dom_N"/>
</dbReference>
<dbReference type="NCBIfam" id="TIGR03696">
    <property type="entry name" value="Rhs_assc_core"/>
    <property type="match status" value="1"/>
</dbReference>
<dbReference type="Pfam" id="PF05593">
    <property type="entry name" value="RHS_repeat"/>
    <property type="match status" value="2"/>
</dbReference>
<sequence>MRRYSAWARSPFAVGSLLAVLLPGLLGLAAGPAQAQPRTAQALAGAVSLDDIPRQARGSAAPLPALVDSAVTRTSADPGTPGRSAKPPKNAIPREVVTGSRSRQTSPAAAVPSGGGGSAIMAQLAAEPPCGNVQPWQASYAVSAGAQRHYQRIIYRAKISMTGPANTTPPPQNTSAWAKEGPCPPPAAPTVTQMSPDDRAQVTTAEPVLSASASTWDGGTVGFDFEVCTGPDMNECTTGEDCCALSGTWTLPQGTLTWGRQYWWRVKVSDASTIGGQSAYSQTRTFVLGVRQPAITSRLSTRGADGQEFDEASGNYTTTFTDAQVAAVGPPLSVVRSYNSLDPRRDGAFGAGWSTRWDMRLVEESVRGRAAALVTYPDGRQVRFAKKSDGGYQPPPGMYATLAKNTDGSWRLMDKSATSYLFDSTGRLAKVSDQRGRSQVLTYGSDGKLATATAVGGRSLTFTWTGAHVTTVSTDPVDGTALAWSYTYDGDVLIKVCNPRQECTQYAHNPGSLYRSTVLDSDPIGYWRLGESSGSVSKDLGWLGDAHYNAGYTLGQPGALAGTADTAAGIPAARTDAINLPAGIIPTVGAWGSVETWFKTTGTGSIITVGGTWGSITNALLQVTTDGKLSAAYHYDSARITSAQKVNDGAWHHAVLTAAGDLQTLYVDGTPAATRAAEIRYTEPEYSQYMNLGGVTAAIDEVAVYDRPLTPAEISRHYATRAAAPNRLTKITLPSGRVWADNTYDGSTDRIKTHTDNNGGTWQLSEPVNNHDTGTSTVTVTDPMNEKLTSVHDGWRGYRLTSHTDQENKKTGYDYDTAGFVSQITDANTNSVTLTNDERGNPLTYRTCRDTTTCQTTHYEYYLNKDDQFDQRNDRVLKIRDARSTGATDNTYAVSYDYNAFGEQTKQTTPATLDFPNGRSISTAYTDGTEPATGGGTTPPGLVKTSTDAKGNFTAYTYTAAGDLAEQTAPTGLVIKYGYDALGRATSETQVSDAEPNGVSTGYTYDAVGRLATVTAPGVKNEITDVVHTARTTYTYDADGNQLSETVTDLTGGDAERTTSYTYDAHGLQETSTDAEGGVIHTTWNPLGLQATLTDELGAVFGYTYTKRGELALRTLKNWTGSPVNPQPATTITLESFSYDPAGRLAAQVDAMNRKISYTYYGDDLLAQVIADDVRLNDPAAALRDVVLEDYTYDATGNLTKLDTPGPTIGSSVTSAYAWDAASRLTSATFDTATLKRKTVYDYDANDQVTKETRTAAGSSRAETTSYAYNPAGIITRQTVENGAEDLTTTWEVDDRGLVTAITDPRGNTDGATAADYTTHQRYDAVGRLVEIKVPSVQIDKAGTAAAGRPVSRIGYNTSGWQTHVLDPEGRLATSGFDRNGRRTSLTAMPYTPPGGTALTPKMGYAYDPAGRLIKVTDPRGYATGIDYDALDNAVRVTDPPAAAGQPAGQWISEYDLLGEETAGVDPTGARTQATYDDLGRQITQTVIERKPTSAAYVTNFEYNDAGYLTKQIRPGNKTTGYTLHPDGQVKTETSPAGNATSYDYDLAGRPAKITNALGNTLTGAYDLAGRLTGLTSSDNTGATVRTRAFGYDAADNLITSTSGEGRITRREYDAINQLTKLVEPVTASKSITTSFGYDASGAPTRTTDGRGNATWTGYNSLGLIETLTEPATTAHPDLADRTWTHVYDASGNETALVQPGGVRLDRTYDALDRVTKISGSGAGIVAADKTYGYDLADRATTVGDQSLEYNDRGLLTKITPPTGTASTFAYDAVGNPTQRMDATGTTTYTWDAADRLKTVTDPVSGRTNTYDYDQADRLSTITSANPVNTQVYTYDALDRPLTHTLKTSSGGQLAKITYGWDKDDNLTSKKTEGLAGAGDNTYTYDHAGRLTSWTGPDGTTTGYEWDDSGNRTKAGDKTYTYDERNRLTEGDGSTYTYTPRGTLATQTKNGATRHLTFDAFDRLINDGEASYTYDAFDRVATRQKSGGAQQRFAYAGLDNDIVAITDAAGAVQARYGRDPFGALVSVQEGTAPAAGGLTDLHDDLIGTFTGTALSSTTTYNPYGEVTAQAGTKPSLGYQSEYTDIDTGTVNMHARWYQPSTGGFVSRDSWNLEPDPSHRMNRYGYAQASPLIHTDPSGHAPNPRCYRLVSVPVAGVPLAAACDVLTDAKPTASDDVAKGSCKWSDPRPECNKPAAKKDPCAEFSNRCPNNNRGNHQDSTGPERKRNPQPQTPTSGPRGGNPQQKPTTKPKAPGDKFPQVNVHTPNCKTCFIDGHEPGIEWPETEFLTDGDIFLGPILPLIPIIALPVLTVPPAAVAIPVVIGPPATSLPVDPPPPPPTSDTAPSTPKRSTSRPCIAGNSFIAGTPVLMADSSTKAIEDIKIGDRVVATDPASGRTEPKQVTALITGQGDKTLSEITLDIDGGHGDKTGIITATDRHPFWVPALSEWLGAGQLKPGMWLQTSSGTYVQVVAIRLWTSVRYVYNLTTEGLHTYYVLAGGAAVLVHNQNPDGCQPPLFVLRDGEGSPAADIAKSRGGPTGGRPVPRSIRDRMLQEEANRTGGEYQCWRCGQRSSNPDNMQIGHRNVPRKSNGNLDPANLCVEGAACNSSAQNRGFVTTGMSCAERGGCGAGYGRFD</sequence>